<name>A0A7K3WVA0_9FLAO</name>
<reference evidence="4 5" key="1">
    <citation type="submission" date="2020-02" db="EMBL/GenBank/DDBJ databases">
        <title>Out from the shadows clarifying the taxonomy of the family Cryomorphaceae and related taxa by utilizing the GTDB taxonomic framework.</title>
        <authorList>
            <person name="Bowman J.P."/>
        </authorList>
    </citation>
    <scope>NUCLEOTIDE SEQUENCE [LARGE SCALE GENOMIC DNA]</scope>
    <source>
        <strain evidence="4 5">QSSC 1-22</strain>
    </source>
</reference>
<dbReference type="Proteomes" id="UP000486602">
    <property type="component" value="Unassembled WGS sequence"/>
</dbReference>
<gene>
    <name evidence="4" type="ORF">G3O08_18105</name>
</gene>
<sequence length="303" mass="34900">MKSLFQILFLFLSVNAFAQPINQFTISDSRWYVARTYPNANMENPSFVETRTTIFGFIGDTLIENESWFKMYSATDEAFQENLLFEGYIHSTDSVVMYRNPENVLDTLYDFRLSVGDSVLFDFGFVSEKIPVINIDNVEILGEEVMRIHFAETAEIFGFVYFKEKWIYGVGSVHGPLAPARPGLYSDEIPDSLYLTCSFSNSELYWDNPFYTDCLVNYILGIDDSEIAEISVYPNPYIDKVTFESDFSSPVQLEIYDMQGKKLAVKMLDNFTNTMDVSRLKPGIYFFIFSSEKGVFTKKMVKL</sequence>
<protein>
    <submittedName>
        <fullName evidence="4">T9SS type A sorting domain-containing protein</fullName>
    </submittedName>
</protein>
<evidence type="ECO:0000259" key="3">
    <source>
        <dbReference type="Pfam" id="PF18962"/>
    </source>
</evidence>
<evidence type="ECO:0000256" key="1">
    <source>
        <dbReference type="ARBA" id="ARBA00022729"/>
    </source>
</evidence>
<dbReference type="Pfam" id="PF18962">
    <property type="entry name" value="Por_Secre_tail"/>
    <property type="match status" value="1"/>
</dbReference>
<evidence type="ECO:0000313" key="5">
    <source>
        <dbReference type="Proteomes" id="UP000486602"/>
    </source>
</evidence>
<keyword evidence="5" id="KW-1185">Reference proteome</keyword>
<dbReference type="NCBIfam" id="TIGR04183">
    <property type="entry name" value="Por_Secre_tail"/>
    <property type="match status" value="1"/>
</dbReference>
<dbReference type="InterPro" id="IPR026444">
    <property type="entry name" value="Secre_tail"/>
</dbReference>
<accession>A0A7K3WVA0</accession>
<dbReference type="RefSeq" id="WP_163286871.1">
    <property type="nucleotide sequence ID" value="NZ_JAAGVY010000053.1"/>
</dbReference>
<evidence type="ECO:0000256" key="2">
    <source>
        <dbReference type="SAM" id="SignalP"/>
    </source>
</evidence>
<dbReference type="AlphaFoldDB" id="A0A7K3WVA0"/>
<evidence type="ECO:0000313" key="4">
    <source>
        <dbReference type="EMBL" id="NEN25414.1"/>
    </source>
</evidence>
<proteinExistence type="predicted"/>
<dbReference type="EMBL" id="JAAGVY010000053">
    <property type="protein sequence ID" value="NEN25414.1"/>
    <property type="molecule type" value="Genomic_DNA"/>
</dbReference>
<organism evidence="4 5">
    <name type="scientific">Cryomorpha ignava</name>
    <dbReference type="NCBI Taxonomy" id="101383"/>
    <lineage>
        <taxon>Bacteria</taxon>
        <taxon>Pseudomonadati</taxon>
        <taxon>Bacteroidota</taxon>
        <taxon>Flavobacteriia</taxon>
        <taxon>Flavobacteriales</taxon>
        <taxon>Cryomorphaceae</taxon>
        <taxon>Cryomorpha</taxon>
    </lineage>
</organism>
<feature type="domain" description="Secretion system C-terminal sorting" evidence="3">
    <location>
        <begin position="232"/>
        <end position="301"/>
    </location>
</feature>
<feature type="signal peptide" evidence="2">
    <location>
        <begin position="1"/>
        <end position="18"/>
    </location>
</feature>
<comment type="caution">
    <text evidence="4">The sequence shown here is derived from an EMBL/GenBank/DDBJ whole genome shotgun (WGS) entry which is preliminary data.</text>
</comment>
<feature type="chain" id="PRO_5029866996" evidence="2">
    <location>
        <begin position="19"/>
        <end position="303"/>
    </location>
</feature>
<keyword evidence="1 2" id="KW-0732">Signal</keyword>